<dbReference type="RefSeq" id="WP_323263346.1">
    <property type="nucleotide sequence ID" value="NZ_JAYGIE010000118.1"/>
</dbReference>
<dbReference type="EMBL" id="JAYGIE010000118">
    <property type="protein sequence ID" value="MEA5480324.1"/>
    <property type="molecule type" value="Genomic_DNA"/>
</dbReference>
<dbReference type="Proteomes" id="UP001301388">
    <property type="component" value="Unassembled WGS sequence"/>
</dbReference>
<comment type="caution">
    <text evidence="1">The sequence shown here is derived from an EMBL/GenBank/DDBJ whole genome shotgun (WGS) entry which is preliminary data.</text>
</comment>
<reference evidence="1 2" key="1">
    <citation type="submission" date="2023-12" db="EMBL/GenBank/DDBJ databases">
        <title>Baltic Sea Cyanobacteria.</title>
        <authorList>
            <person name="Delbaje E."/>
            <person name="Fewer D.P."/>
            <person name="Shishido T.K."/>
        </authorList>
    </citation>
    <scope>NUCLEOTIDE SEQUENCE [LARGE SCALE GENOMIC DNA]</scope>
    <source>
        <strain evidence="1 2">UHCC 0370</strain>
    </source>
</reference>
<accession>A0ABU5TPX7</accession>
<keyword evidence="2" id="KW-1185">Reference proteome</keyword>
<name>A0ABU5TPX7_9CYAN</name>
<organism evidence="1 2">
    <name type="scientific">Pseudanabaena galeata UHCC 0370</name>
    <dbReference type="NCBI Taxonomy" id="3110310"/>
    <lineage>
        <taxon>Bacteria</taxon>
        <taxon>Bacillati</taxon>
        <taxon>Cyanobacteriota</taxon>
        <taxon>Cyanophyceae</taxon>
        <taxon>Pseudanabaenales</taxon>
        <taxon>Pseudanabaenaceae</taxon>
        <taxon>Pseudanabaena</taxon>
    </lineage>
</organism>
<protein>
    <submittedName>
        <fullName evidence="1">Uncharacterized protein</fullName>
    </submittedName>
</protein>
<sequence>MKLIAEQEQHYLIALKNNQPNLGKTLDNLHQTTVSLSYSD</sequence>
<evidence type="ECO:0000313" key="1">
    <source>
        <dbReference type="EMBL" id="MEA5480324.1"/>
    </source>
</evidence>
<proteinExistence type="predicted"/>
<gene>
    <name evidence="1" type="ORF">VB774_22045</name>
</gene>
<evidence type="ECO:0000313" key="2">
    <source>
        <dbReference type="Proteomes" id="UP001301388"/>
    </source>
</evidence>